<evidence type="ECO:0000313" key="5">
    <source>
        <dbReference type="EMBL" id="MEQ6289383.1"/>
    </source>
</evidence>
<dbReference type="InterPro" id="IPR013783">
    <property type="entry name" value="Ig-like_fold"/>
</dbReference>
<feature type="region of interest" description="Disordered" evidence="3">
    <location>
        <begin position="1"/>
        <end position="20"/>
    </location>
</feature>
<accession>A0ABV1LZS9</accession>
<dbReference type="PRINTS" id="PR00313">
    <property type="entry name" value="CABNDNGRPT"/>
</dbReference>
<feature type="domain" description="Cadherin" evidence="4">
    <location>
        <begin position="647"/>
        <end position="716"/>
    </location>
</feature>
<dbReference type="Pfam" id="PF00028">
    <property type="entry name" value="Cadherin"/>
    <property type="match status" value="2"/>
</dbReference>
<dbReference type="PROSITE" id="PS00330">
    <property type="entry name" value="HEMOLYSIN_CALCIUM"/>
    <property type="match status" value="4"/>
</dbReference>
<evidence type="ECO:0000259" key="4">
    <source>
        <dbReference type="PROSITE" id="PS50268"/>
    </source>
</evidence>
<dbReference type="Gene3D" id="2.150.10.10">
    <property type="entry name" value="Serralysin-like metalloprotease, C-terminal"/>
    <property type="match status" value="4"/>
</dbReference>
<dbReference type="SUPFAM" id="SSF51120">
    <property type="entry name" value="beta-Roll"/>
    <property type="match status" value="2"/>
</dbReference>
<reference evidence="5" key="1">
    <citation type="submission" date="2024-06" db="EMBL/GenBank/DDBJ databases">
        <title>Genome sequence of Vogesella sp. MAHUQ-64.</title>
        <authorList>
            <person name="Huq M.A."/>
        </authorList>
    </citation>
    <scope>NUCLEOTIDE SEQUENCE</scope>
    <source>
        <strain evidence="5">MAHUQ-64</strain>
    </source>
</reference>
<dbReference type="PROSITE" id="PS50268">
    <property type="entry name" value="CADHERIN_2"/>
    <property type="match status" value="2"/>
</dbReference>
<gene>
    <name evidence="5" type="ORF">ABNW52_01990</name>
</gene>
<dbReference type="CDD" id="cd11304">
    <property type="entry name" value="Cadherin_repeat"/>
    <property type="match status" value="2"/>
</dbReference>
<evidence type="ECO:0000313" key="6">
    <source>
        <dbReference type="Proteomes" id="UP001433638"/>
    </source>
</evidence>
<keyword evidence="6" id="KW-1185">Reference proteome</keyword>
<organism evidence="5 6">
    <name type="scientific">Vogesella oryzagri</name>
    <dbReference type="NCBI Taxonomy" id="3160864"/>
    <lineage>
        <taxon>Bacteria</taxon>
        <taxon>Pseudomonadati</taxon>
        <taxon>Pseudomonadota</taxon>
        <taxon>Betaproteobacteria</taxon>
        <taxon>Neisseriales</taxon>
        <taxon>Chromobacteriaceae</taxon>
        <taxon>Vogesella</taxon>
    </lineage>
</organism>
<protein>
    <submittedName>
        <fullName evidence="5">Cadherin domain-containing protein</fullName>
    </submittedName>
</protein>
<dbReference type="PANTHER" id="PTHR24026:SF126">
    <property type="entry name" value="PROTOCADHERIN FAT 4"/>
    <property type="match status" value="1"/>
</dbReference>
<keyword evidence="2" id="KW-1133">Transmembrane helix</keyword>
<dbReference type="InterPro" id="IPR018511">
    <property type="entry name" value="Hemolysin-typ_Ca-bd_CS"/>
</dbReference>
<dbReference type="Pfam" id="PF00353">
    <property type="entry name" value="HemolysinCabind"/>
    <property type="match status" value="5"/>
</dbReference>
<keyword evidence="1" id="KW-0812">Transmembrane</keyword>
<sequence length="719" mass="71692">MDISGTGSNDTLTGTNKDDVIYAGDGSDIVNSGNGNDYVDGGSGSDTLDGGNGDDTLVGGSGTDTLLGGNGSDLLDGGSESDKLYGDNGDDILSGGSGDDYLDGGNGSDIVYGGSGADTLLGSNGTDKLYGGAGDDKIGIGDSTRNNDSNENGNDLIYGDGYNGNSVYQNGLLVRIENGALADVPGNDLIYGGNGGDTIYGDNGNNLTGDGAGGNDTIYAGSGSDLVYGEGGSDKLYGEKGNDQLNGGAGDDLINGGLGADTLTGGSGKDIFEFTAALTAGDHDNNYRHNGNDHDGMSNWSDSTVGAMDTITDFKGINDTTDPAERDKINLQQLLGEATDLKWGGNTPTANGVWFVNAADGNTYVYADINGNPGTPELAIKLLGTHHLLIGDFQGVENNGPVANADSNGSDTVIEAGGVDNGLAGDNSASGNVLSNDTDPDAPFDTLTVSAVNGNAANVGTSISGTYGTLTLNADGSYSYLLNNNSATTQALAQGVTAHDVFSYTVSDSAGATSTTSLSIAITGSNDAPTATTDTNALANTVMEGAATGTLVGITAHASDVDNGSVVTYALTDNAGGRFQIDSTTGVVSVADGTLLDYETATSHSITVQASDGLGGSSSQTFTINVSNVNDNPVVGPSDSDGADNLVLENAAIGTSVGLTAFASDADAGGQTISYSLTDSAGGRFAIDASTGLVTVAGAIDRETADHYDITVRATSADG</sequence>
<dbReference type="NCBIfam" id="TIGR01965">
    <property type="entry name" value="VCBS_repeat"/>
    <property type="match status" value="2"/>
</dbReference>
<feature type="domain" description="Cadherin" evidence="4">
    <location>
        <begin position="534"/>
        <end position="635"/>
    </location>
</feature>
<dbReference type="Proteomes" id="UP001433638">
    <property type="component" value="Unassembled WGS sequence"/>
</dbReference>
<evidence type="ECO:0000256" key="2">
    <source>
        <dbReference type="ARBA" id="ARBA00022989"/>
    </source>
</evidence>
<comment type="caution">
    <text evidence="5">The sequence shown here is derived from an EMBL/GenBank/DDBJ whole genome shotgun (WGS) entry which is preliminary data.</text>
</comment>
<dbReference type="EMBL" id="JBEFLD010000001">
    <property type="protein sequence ID" value="MEQ6289383.1"/>
    <property type="molecule type" value="Genomic_DNA"/>
</dbReference>
<evidence type="ECO:0000256" key="1">
    <source>
        <dbReference type="ARBA" id="ARBA00022692"/>
    </source>
</evidence>
<dbReference type="Gene3D" id="2.60.40.60">
    <property type="entry name" value="Cadherins"/>
    <property type="match status" value="2"/>
</dbReference>
<dbReference type="InterPro" id="IPR015919">
    <property type="entry name" value="Cadherin-like_sf"/>
</dbReference>
<keyword evidence="2" id="KW-0472">Membrane</keyword>
<dbReference type="Pfam" id="PF17963">
    <property type="entry name" value="Big_9"/>
    <property type="match status" value="1"/>
</dbReference>
<dbReference type="InterPro" id="IPR010221">
    <property type="entry name" value="VCBS_dom"/>
</dbReference>
<proteinExistence type="predicted"/>
<feature type="compositionally biased region" description="Polar residues" evidence="3">
    <location>
        <begin position="1"/>
        <end position="15"/>
    </location>
</feature>
<dbReference type="InterPro" id="IPR011049">
    <property type="entry name" value="Serralysin-like_metalloprot_C"/>
</dbReference>
<dbReference type="PRINTS" id="PR00205">
    <property type="entry name" value="CADHERIN"/>
</dbReference>
<dbReference type="SUPFAM" id="SSF49313">
    <property type="entry name" value="Cadherin-like"/>
    <property type="match status" value="2"/>
</dbReference>
<dbReference type="InterPro" id="IPR002126">
    <property type="entry name" value="Cadherin-like_dom"/>
</dbReference>
<dbReference type="Gene3D" id="2.60.40.10">
    <property type="entry name" value="Immunoglobulins"/>
    <property type="match status" value="1"/>
</dbReference>
<feature type="region of interest" description="Disordered" evidence="3">
    <location>
        <begin position="31"/>
        <end position="90"/>
    </location>
</feature>
<dbReference type="PANTHER" id="PTHR24026">
    <property type="entry name" value="FAT ATYPICAL CADHERIN-RELATED"/>
    <property type="match status" value="1"/>
</dbReference>
<dbReference type="SMART" id="SM00112">
    <property type="entry name" value="CA"/>
    <property type="match status" value="2"/>
</dbReference>
<dbReference type="RefSeq" id="WP_349583284.1">
    <property type="nucleotide sequence ID" value="NZ_JBEFLD010000001.1"/>
</dbReference>
<feature type="compositionally biased region" description="Low complexity" evidence="3">
    <location>
        <begin position="45"/>
        <end position="78"/>
    </location>
</feature>
<feature type="non-terminal residue" evidence="5">
    <location>
        <position position="719"/>
    </location>
</feature>
<name>A0ABV1LZS9_9NEIS</name>
<dbReference type="InterPro" id="IPR001343">
    <property type="entry name" value="Hemolysn_Ca-bd"/>
</dbReference>
<evidence type="ECO:0000256" key="3">
    <source>
        <dbReference type="SAM" id="MobiDB-lite"/>
    </source>
</evidence>